<name>A0ACC0C347_CATRO</name>
<comment type="caution">
    <text evidence="1">The sequence shown here is derived from an EMBL/GenBank/DDBJ whole genome shotgun (WGS) entry which is preliminary data.</text>
</comment>
<reference evidence="2" key="1">
    <citation type="journal article" date="2023" name="Nat. Plants">
        <title>Single-cell RNA sequencing provides a high-resolution roadmap for understanding the multicellular compartmentation of specialized metabolism.</title>
        <authorList>
            <person name="Sun S."/>
            <person name="Shen X."/>
            <person name="Li Y."/>
            <person name="Li Y."/>
            <person name="Wang S."/>
            <person name="Li R."/>
            <person name="Zhang H."/>
            <person name="Shen G."/>
            <person name="Guo B."/>
            <person name="Wei J."/>
            <person name="Xu J."/>
            <person name="St-Pierre B."/>
            <person name="Chen S."/>
            <person name="Sun C."/>
        </authorList>
    </citation>
    <scope>NUCLEOTIDE SEQUENCE [LARGE SCALE GENOMIC DNA]</scope>
</reference>
<gene>
    <name evidence="1" type="ORF">M9H77_10118</name>
</gene>
<sequence>MEIIKRAVMGEVIPSIVMVAMEFFTIAFTILASTLISKGISTFVFVVYTNVLGSFFLAFFYFLFDRSNQTEEKPRGLTFHFYIRVFLLGLIGIAIAQNLAFLGLSYSSPIVACGMANLMPAFSFILSILLRRTKIEWKNSGSQVKLVGTLISIAGAASLTLYRGPIVKNSPFYLMSSSPKRQQNRLFVFSSTHENWILGCILYAAASLAVSAWNIIQVGTIKRYPQVMKIVCLYSFAGTILSAFLAIFIERDINSWKLELDMKLLVIVLMAIFGSVVRIKVNMWCTKLKGPMFVSIFKPVGIPIASMFGCFLFADTFHYGSMMGAVICGVGYYTIIWGQIAHDESAQRPKKSNGLPKSDEKVPLLEEKNQEEEEEEEEEDSPV</sequence>
<protein>
    <submittedName>
        <fullName evidence="1">Uncharacterized protein</fullName>
    </submittedName>
</protein>
<proteinExistence type="predicted"/>
<organism evidence="1 2">
    <name type="scientific">Catharanthus roseus</name>
    <name type="common">Madagascar periwinkle</name>
    <name type="synonym">Vinca rosea</name>
    <dbReference type="NCBI Taxonomy" id="4058"/>
    <lineage>
        <taxon>Eukaryota</taxon>
        <taxon>Viridiplantae</taxon>
        <taxon>Streptophyta</taxon>
        <taxon>Embryophyta</taxon>
        <taxon>Tracheophyta</taxon>
        <taxon>Spermatophyta</taxon>
        <taxon>Magnoliopsida</taxon>
        <taxon>eudicotyledons</taxon>
        <taxon>Gunneridae</taxon>
        <taxon>Pentapetalae</taxon>
        <taxon>asterids</taxon>
        <taxon>lamiids</taxon>
        <taxon>Gentianales</taxon>
        <taxon>Apocynaceae</taxon>
        <taxon>Rauvolfioideae</taxon>
        <taxon>Vinceae</taxon>
        <taxon>Catharanthinae</taxon>
        <taxon>Catharanthus</taxon>
    </lineage>
</organism>
<evidence type="ECO:0000313" key="2">
    <source>
        <dbReference type="Proteomes" id="UP001060085"/>
    </source>
</evidence>
<dbReference type="Proteomes" id="UP001060085">
    <property type="component" value="Linkage Group LG02"/>
</dbReference>
<keyword evidence="2" id="KW-1185">Reference proteome</keyword>
<evidence type="ECO:0000313" key="1">
    <source>
        <dbReference type="EMBL" id="KAI5679168.1"/>
    </source>
</evidence>
<accession>A0ACC0C347</accession>
<dbReference type="EMBL" id="CM044702">
    <property type="protein sequence ID" value="KAI5679168.1"/>
    <property type="molecule type" value="Genomic_DNA"/>
</dbReference>